<dbReference type="Gene3D" id="3.30.70.2970">
    <property type="entry name" value="Protein of unknown function (DUF541), domain 2"/>
    <property type="match status" value="1"/>
</dbReference>
<dbReference type="Gene3D" id="3.30.110.170">
    <property type="entry name" value="Protein of unknown function (DUF541), domain 1"/>
    <property type="match status" value="1"/>
</dbReference>
<feature type="signal peptide" evidence="1">
    <location>
        <begin position="1"/>
        <end position="24"/>
    </location>
</feature>
<dbReference type="Proteomes" id="UP000215383">
    <property type="component" value="Chromosome 1"/>
</dbReference>
<feature type="chain" id="PRO_5011255233" evidence="1">
    <location>
        <begin position="25"/>
        <end position="237"/>
    </location>
</feature>
<evidence type="ECO:0000256" key="1">
    <source>
        <dbReference type="SAM" id="SignalP"/>
    </source>
</evidence>
<dbReference type="Pfam" id="PF04402">
    <property type="entry name" value="SIMPL"/>
    <property type="match status" value="1"/>
</dbReference>
<keyword evidence="1" id="KW-0732">Signal</keyword>
<dbReference type="PANTHER" id="PTHR34387">
    <property type="entry name" value="SLR1258 PROTEIN"/>
    <property type="match status" value="1"/>
</dbReference>
<dbReference type="RefSeq" id="WP_027890337.1">
    <property type="nucleotide sequence ID" value="NZ_LT906446.1"/>
</dbReference>
<organism evidence="2 3">
    <name type="scientific">Megamonas hypermegale</name>
    <dbReference type="NCBI Taxonomy" id="158847"/>
    <lineage>
        <taxon>Bacteria</taxon>
        <taxon>Bacillati</taxon>
        <taxon>Bacillota</taxon>
        <taxon>Negativicutes</taxon>
        <taxon>Selenomonadales</taxon>
        <taxon>Selenomonadaceae</taxon>
        <taxon>Megamonas</taxon>
    </lineage>
</organism>
<evidence type="ECO:0000313" key="2">
    <source>
        <dbReference type="EMBL" id="SNV00260.1"/>
    </source>
</evidence>
<evidence type="ECO:0000313" key="3">
    <source>
        <dbReference type="Proteomes" id="UP000215383"/>
    </source>
</evidence>
<sequence>MRKFKILGLMTVFCLLLSCSMAFAQEVRTISVDGTSVIKTMPDQATINISIENTAKDAKEASAKNAIVMNRIQKDILALSITKDKIKTTNYNLYPVYNRKDNGTQEITGYNVSNQITVTVDNIDLVSTVIDTAINAGANSVNSIEFGLKDSQSFKDKALVQAINNAKRKADIIASTLGKNVTNVVNVNSNNSYIEARTFNSLMYAKSADAGIGGVSSPIQAGDISVKANVSIVFEIN</sequence>
<dbReference type="PROSITE" id="PS51257">
    <property type="entry name" value="PROKAR_LIPOPROTEIN"/>
    <property type="match status" value="1"/>
</dbReference>
<protein>
    <submittedName>
        <fullName evidence="2">26 kDa periplasmic immunogenic protein</fullName>
    </submittedName>
</protein>
<accession>A0A239TR62</accession>
<dbReference type="GeneID" id="78507278"/>
<dbReference type="InterPro" id="IPR007497">
    <property type="entry name" value="SIMPL/DUF541"/>
</dbReference>
<dbReference type="eggNOG" id="COG2968">
    <property type="taxonomic scope" value="Bacteria"/>
</dbReference>
<dbReference type="PANTHER" id="PTHR34387:SF2">
    <property type="entry name" value="SLR1258 PROTEIN"/>
    <property type="match status" value="1"/>
</dbReference>
<dbReference type="AlphaFoldDB" id="A0A239TR62"/>
<dbReference type="InterPro" id="IPR052022">
    <property type="entry name" value="26kDa_periplasmic_antigen"/>
</dbReference>
<dbReference type="EMBL" id="LT906446">
    <property type="protein sequence ID" value="SNV00260.1"/>
    <property type="molecule type" value="Genomic_DNA"/>
</dbReference>
<keyword evidence="3" id="KW-1185">Reference proteome</keyword>
<reference evidence="2 3" key="1">
    <citation type="submission" date="2017-06" db="EMBL/GenBank/DDBJ databases">
        <authorList>
            <consortium name="Pathogen Informatics"/>
        </authorList>
    </citation>
    <scope>NUCLEOTIDE SEQUENCE [LARGE SCALE GENOMIC DNA]</scope>
    <source>
        <strain evidence="2 3">NCTC10570</strain>
    </source>
</reference>
<gene>
    <name evidence="2" type="ORF">SAMEA4364220_01276</name>
</gene>
<dbReference type="GO" id="GO:0006974">
    <property type="term" value="P:DNA damage response"/>
    <property type="evidence" value="ECO:0007669"/>
    <property type="project" value="TreeGrafter"/>
</dbReference>
<proteinExistence type="predicted"/>
<name>A0A239TR62_9FIRM</name>